<dbReference type="PANTHER" id="PTHR42659">
    <property type="entry name" value="XANTHINE DEHYDROGENASE SUBUNIT C-RELATED"/>
    <property type="match status" value="1"/>
</dbReference>
<accession>A0ABP5L746</accession>
<dbReference type="InterPro" id="IPR002346">
    <property type="entry name" value="Mopterin_DH_FAD-bd"/>
</dbReference>
<dbReference type="InterPro" id="IPR036318">
    <property type="entry name" value="FAD-bd_PCMH-like_sf"/>
</dbReference>
<keyword evidence="6" id="KW-1185">Reference proteome</keyword>
<dbReference type="Gene3D" id="3.30.465.10">
    <property type="match status" value="1"/>
</dbReference>
<feature type="domain" description="FAD-binding PCMH-type" evidence="4">
    <location>
        <begin position="2"/>
        <end position="179"/>
    </location>
</feature>
<protein>
    <submittedName>
        <fullName evidence="5">Xanthine dehydrogenase family protein subunit M</fullName>
    </submittedName>
</protein>
<proteinExistence type="predicted"/>
<reference evidence="6" key="1">
    <citation type="journal article" date="2019" name="Int. J. Syst. Evol. Microbiol.">
        <title>The Global Catalogue of Microorganisms (GCM) 10K type strain sequencing project: providing services to taxonomists for standard genome sequencing and annotation.</title>
        <authorList>
            <consortium name="The Broad Institute Genomics Platform"/>
            <consortium name="The Broad Institute Genome Sequencing Center for Infectious Disease"/>
            <person name="Wu L."/>
            <person name="Ma J."/>
        </authorList>
    </citation>
    <scope>NUCLEOTIDE SEQUENCE [LARGE SCALE GENOMIC DNA]</scope>
    <source>
        <strain evidence="6">JCM 16022</strain>
    </source>
</reference>
<dbReference type="InterPro" id="IPR036683">
    <property type="entry name" value="CO_DH_flav_C_dom_sf"/>
</dbReference>
<dbReference type="InterPro" id="IPR005107">
    <property type="entry name" value="CO_DH_flav_C"/>
</dbReference>
<keyword evidence="3" id="KW-0560">Oxidoreductase</keyword>
<comment type="caution">
    <text evidence="5">The sequence shown here is derived from an EMBL/GenBank/DDBJ whole genome shotgun (WGS) entry which is preliminary data.</text>
</comment>
<name>A0ABP5L746_9ACTN</name>
<evidence type="ECO:0000256" key="2">
    <source>
        <dbReference type="ARBA" id="ARBA00022827"/>
    </source>
</evidence>
<organism evidence="5 6">
    <name type="scientific">Nocardioides koreensis</name>
    <dbReference type="NCBI Taxonomy" id="433651"/>
    <lineage>
        <taxon>Bacteria</taxon>
        <taxon>Bacillati</taxon>
        <taxon>Actinomycetota</taxon>
        <taxon>Actinomycetes</taxon>
        <taxon>Propionibacteriales</taxon>
        <taxon>Nocardioidaceae</taxon>
        <taxon>Nocardioides</taxon>
    </lineage>
</organism>
<evidence type="ECO:0000256" key="3">
    <source>
        <dbReference type="ARBA" id="ARBA00023002"/>
    </source>
</evidence>
<gene>
    <name evidence="5" type="ORF">GCM10009844_14100</name>
</gene>
<dbReference type="InterPro" id="IPR016169">
    <property type="entry name" value="FAD-bd_PCMH_sub2"/>
</dbReference>
<evidence type="ECO:0000256" key="1">
    <source>
        <dbReference type="ARBA" id="ARBA00022630"/>
    </source>
</evidence>
<dbReference type="InterPro" id="IPR016167">
    <property type="entry name" value="FAD-bd_PCMH_sub1"/>
</dbReference>
<dbReference type="InterPro" id="IPR051312">
    <property type="entry name" value="Diverse_Substr_Oxidored"/>
</dbReference>
<dbReference type="Gene3D" id="3.30.390.50">
    <property type="entry name" value="CO dehydrogenase flavoprotein, C-terminal domain"/>
    <property type="match status" value="1"/>
</dbReference>
<dbReference type="Gene3D" id="3.30.43.10">
    <property type="entry name" value="Uridine Diphospho-n-acetylenolpyruvylglucosamine Reductase, domain 2"/>
    <property type="match status" value="1"/>
</dbReference>
<dbReference type="Pfam" id="PF00941">
    <property type="entry name" value="FAD_binding_5"/>
    <property type="match status" value="1"/>
</dbReference>
<dbReference type="RefSeq" id="WP_344149498.1">
    <property type="nucleotide sequence ID" value="NZ_BAAAQR010000003.1"/>
</dbReference>
<dbReference type="SMART" id="SM01092">
    <property type="entry name" value="CO_deh_flav_C"/>
    <property type="match status" value="1"/>
</dbReference>
<keyword evidence="1" id="KW-0285">Flavoprotein</keyword>
<dbReference type="PROSITE" id="PS51387">
    <property type="entry name" value="FAD_PCMH"/>
    <property type="match status" value="1"/>
</dbReference>
<sequence length="299" mass="32095">MQVPAPFEYERATSVDHAIDLLVRLGEEARLIAGGHSLLPMMKLRLANLEYVIDINDLHDELGYVRVGTDEVRIGAMTRHRELLESPELAALFPIFADAEHVIADPVVRNRGTLGGSLCQADPSEDLTAVCTTLDASCVIRGAGGERVVTMAEFHRGPYETAVEHGEILTEVRIPVRPHGSSAYAKVERRAGDWAVTSAGAAVWMDGPVITDARVGLAAVGPNTSGLPAVSEALRGQEPSEDLYARAGAIAAESCSPTTDNRGTADYKRHLADELTRRTLRTSVGRIQAGIAGDQGRNR</sequence>
<evidence type="ECO:0000259" key="4">
    <source>
        <dbReference type="PROSITE" id="PS51387"/>
    </source>
</evidence>
<dbReference type="InterPro" id="IPR016166">
    <property type="entry name" value="FAD-bd_PCMH"/>
</dbReference>
<dbReference type="EMBL" id="BAAAQR010000003">
    <property type="protein sequence ID" value="GAA2142679.1"/>
    <property type="molecule type" value="Genomic_DNA"/>
</dbReference>
<evidence type="ECO:0000313" key="6">
    <source>
        <dbReference type="Proteomes" id="UP001501771"/>
    </source>
</evidence>
<dbReference type="SUPFAM" id="SSF56176">
    <property type="entry name" value="FAD-binding/transporter-associated domain-like"/>
    <property type="match status" value="1"/>
</dbReference>
<dbReference type="SUPFAM" id="SSF55447">
    <property type="entry name" value="CO dehydrogenase flavoprotein C-terminal domain-like"/>
    <property type="match status" value="1"/>
</dbReference>
<dbReference type="PANTHER" id="PTHR42659:SF2">
    <property type="entry name" value="XANTHINE DEHYDROGENASE SUBUNIT C-RELATED"/>
    <property type="match status" value="1"/>
</dbReference>
<keyword evidence="2" id="KW-0274">FAD</keyword>
<dbReference type="Pfam" id="PF03450">
    <property type="entry name" value="CO_deh_flav_C"/>
    <property type="match status" value="1"/>
</dbReference>
<dbReference type="Proteomes" id="UP001501771">
    <property type="component" value="Unassembled WGS sequence"/>
</dbReference>
<evidence type="ECO:0000313" key="5">
    <source>
        <dbReference type="EMBL" id="GAA2142679.1"/>
    </source>
</evidence>